<evidence type="ECO:0000256" key="1">
    <source>
        <dbReference type="SAM" id="SignalP"/>
    </source>
</evidence>
<accession>A0A0H2RSK8</accession>
<name>A0A0H2RSK8_9AGAM</name>
<keyword evidence="1" id="KW-0732">Signal</keyword>
<protein>
    <recommendedName>
        <fullName evidence="4">Secreted protein</fullName>
    </recommendedName>
</protein>
<evidence type="ECO:0000313" key="3">
    <source>
        <dbReference type="Proteomes" id="UP000053477"/>
    </source>
</evidence>
<keyword evidence="3" id="KW-1185">Reference proteome</keyword>
<dbReference type="InParanoid" id="A0A0H2RSK8"/>
<evidence type="ECO:0000313" key="2">
    <source>
        <dbReference type="EMBL" id="KLO12408.1"/>
    </source>
</evidence>
<dbReference type="Proteomes" id="UP000053477">
    <property type="component" value="Unassembled WGS sequence"/>
</dbReference>
<feature type="signal peptide" evidence="1">
    <location>
        <begin position="1"/>
        <end position="20"/>
    </location>
</feature>
<sequence length="129" mass="14799">MAMANIRLLAIACLLSPSFRRNYVRSSGRSRRCNQRYPFQFSNFAGHLAAHSTNISVVCRRYYVNANCLFGGLEISSRMGLWKARHPLPPATVNTQLLLFDRSLALASFPGVMRLRTRMRCFIKLMRDK</sequence>
<dbReference type="AlphaFoldDB" id="A0A0H2RSK8"/>
<evidence type="ECO:0008006" key="4">
    <source>
        <dbReference type="Google" id="ProtNLM"/>
    </source>
</evidence>
<gene>
    <name evidence="2" type="ORF">SCHPADRAFT_419310</name>
</gene>
<dbReference type="EMBL" id="KQ085978">
    <property type="protein sequence ID" value="KLO12408.1"/>
    <property type="molecule type" value="Genomic_DNA"/>
</dbReference>
<reference evidence="2 3" key="1">
    <citation type="submission" date="2015-04" db="EMBL/GenBank/DDBJ databases">
        <title>Complete genome sequence of Schizopora paradoxa KUC8140, a cosmopolitan wood degrader in East Asia.</title>
        <authorList>
            <consortium name="DOE Joint Genome Institute"/>
            <person name="Min B."/>
            <person name="Park H."/>
            <person name="Jang Y."/>
            <person name="Kim J.-J."/>
            <person name="Kim K.H."/>
            <person name="Pangilinan J."/>
            <person name="Lipzen A."/>
            <person name="Riley R."/>
            <person name="Grigoriev I.V."/>
            <person name="Spatafora J.W."/>
            <person name="Choi I.-G."/>
        </authorList>
    </citation>
    <scope>NUCLEOTIDE SEQUENCE [LARGE SCALE GENOMIC DNA]</scope>
    <source>
        <strain evidence="2 3">KUC8140</strain>
    </source>
</reference>
<organism evidence="2 3">
    <name type="scientific">Schizopora paradoxa</name>
    <dbReference type="NCBI Taxonomy" id="27342"/>
    <lineage>
        <taxon>Eukaryota</taxon>
        <taxon>Fungi</taxon>
        <taxon>Dikarya</taxon>
        <taxon>Basidiomycota</taxon>
        <taxon>Agaricomycotina</taxon>
        <taxon>Agaricomycetes</taxon>
        <taxon>Hymenochaetales</taxon>
        <taxon>Schizoporaceae</taxon>
        <taxon>Schizopora</taxon>
    </lineage>
</organism>
<feature type="chain" id="PRO_5005202146" description="Secreted protein" evidence="1">
    <location>
        <begin position="21"/>
        <end position="129"/>
    </location>
</feature>
<proteinExistence type="predicted"/>